<evidence type="ECO:0000256" key="3">
    <source>
        <dbReference type="ARBA" id="ARBA00022723"/>
    </source>
</evidence>
<dbReference type="PANTHER" id="PTHR10127:SF780">
    <property type="entry name" value="METALLOENDOPEPTIDASE"/>
    <property type="match status" value="1"/>
</dbReference>
<keyword evidence="2 12" id="KW-0645">Protease</keyword>
<accession>A0A7G7WYQ9</accession>
<name>A0A7G7WYQ9_9CNID</name>
<feature type="signal peptide" evidence="13">
    <location>
        <begin position="1"/>
        <end position="20"/>
    </location>
</feature>
<evidence type="ECO:0000256" key="2">
    <source>
        <dbReference type="ARBA" id="ARBA00022670"/>
    </source>
</evidence>
<evidence type="ECO:0000256" key="10">
    <source>
        <dbReference type="ARBA" id="ARBA00023180"/>
    </source>
</evidence>
<dbReference type="CDD" id="cd04280">
    <property type="entry name" value="ZnMc_astacin_like"/>
    <property type="match status" value="1"/>
</dbReference>
<keyword evidence="5 12" id="KW-0378">Hydrolase</keyword>
<evidence type="ECO:0000256" key="8">
    <source>
        <dbReference type="ARBA" id="ARBA00023145"/>
    </source>
</evidence>
<dbReference type="InterPro" id="IPR034035">
    <property type="entry name" value="Astacin-like_dom"/>
</dbReference>
<keyword evidence="7 12" id="KW-0482">Metalloprotease</keyword>
<evidence type="ECO:0000256" key="4">
    <source>
        <dbReference type="ARBA" id="ARBA00022729"/>
    </source>
</evidence>
<evidence type="ECO:0000259" key="16">
    <source>
        <dbReference type="PROSITE" id="PS51864"/>
    </source>
</evidence>
<keyword evidence="8" id="KW-0865">Zymogen</keyword>
<comment type="cofactor">
    <cofactor evidence="12 13">
        <name>Zn(2+)</name>
        <dbReference type="ChEBI" id="CHEBI:29105"/>
    </cofactor>
    <text evidence="12 13">Binds 1 zinc ion per subunit.</text>
</comment>
<keyword evidence="6 12" id="KW-0862">Zinc</keyword>
<dbReference type="Pfam" id="PF01549">
    <property type="entry name" value="ShK"/>
    <property type="match status" value="1"/>
</dbReference>
<evidence type="ECO:0000256" key="5">
    <source>
        <dbReference type="ARBA" id="ARBA00022801"/>
    </source>
</evidence>
<dbReference type="GO" id="GO:0004222">
    <property type="term" value="F:metalloendopeptidase activity"/>
    <property type="evidence" value="ECO:0007669"/>
    <property type="project" value="UniProtKB-UniRule"/>
</dbReference>
<reference evidence="17" key="2">
    <citation type="submission" date="2020-07" db="EMBL/GenBank/DDBJ databases">
        <authorList>
            <person name="Klompen A.L."/>
            <person name="Macrander J."/>
            <person name="Reitzel A.M."/>
            <person name="Stampar S.N."/>
        </authorList>
    </citation>
    <scope>NUCLEOTIDE SEQUENCE</scope>
</reference>
<keyword evidence="4 13" id="KW-0732">Signal</keyword>
<evidence type="ECO:0000256" key="14">
    <source>
        <dbReference type="SAM" id="MobiDB-lite"/>
    </source>
</evidence>
<dbReference type="PANTHER" id="PTHR10127">
    <property type="entry name" value="DISCOIDIN, CUB, EGF, LAMININ , AND ZINC METALLOPROTEASE DOMAIN CONTAINING"/>
    <property type="match status" value="1"/>
</dbReference>
<dbReference type="Gene3D" id="3.40.390.10">
    <property type="entry name" value="Collagenase (Catalytic Domain)"/>
    <property type="match status" value="1"/>
</dbReference>
<evidence type="ECO:0000256" key="6">
    <source>
        <dbReference type="ARBA" id="ARBA00022833"/>
    </source>
</evidence>
<evidence type="ECO:0000256" key="12">
    <source>
        <dbReference type="PROSITE-ProRule" id="PRU01211"/>
    </source>
</evidence>
<dbReference type="InterPro" id="IPR006026">
    <property type="entry name" value="Peptidase_Metallo"/>
</dbReference>
<dbReference type="InterPro" id="IPR001506">
    <property type="entry name" value="Peptidase_M12A"/>
</dbReference>
<dbReference type="AlphaFoldDB" id="A0A7G7WYQ9"/>
<organism evidence="17">
    <name type="scientific">Ceriantheomorphe brasiliensis</name>
    <dbReference type="NCBI Taxonomy" id="1048506"/>
    <lineage>
        <taxon>Eukaryota</taxon>
        <taxon>Metazoa</taxon>
        <taxon>Cnidaria</taxon>
        <taxon>Anthozoa</taxon>
        <taxon>Ceriantharia</taxon>
        <taxon>Spirularia</taxon>
        <taxon>Cerianthidae</taxon>
        <taxon>Ceriantheomorphe</taxon>
    </lineage>
</organism>
<evidence type="ECO:0000256" key="9">
    <source>
        <dbReference type="ARBA" id="ARBA00023157"/>
    </source>
</evidence>
<feature type="active site" evidence="12">
    <location>
        <position position="193"/>
    </location>
</feature>
<dbReference type="GO" id="GO:0008270">
    <property type="term" value="F:zinc ion binding"/>
    <property type="evidence" value="ECO:0007669"/>
    <property type="project" value="UniProtKB-UniRule"/>
</dbReference>
<feature type="binding site" evidence="12">
    <location>
        <position position="196"/>
    </location>
    <ligand>
        <name>Zn(2+)</name>
        <dbReference type="ChEBI" id="CHEBI:29105"/>
        <note>catalytic</note>
    </ligand>
</feature>
<evidence type="ECO:0000256" key="7">
    <source>
        <dbReference type="ARBA" id="ARBA00023049"/>
    </source>
</evidence>
<feature type="domain" description="Peptidase M12A" evidence="16">
    <location>
        <begin position="99"/>
        <end position="294"/>
    </location>
</feature>
<evidence type="ECO:0000313" key="17">
    <source>
        <dbReference type="EMBL" id="QNH72398.1"/>
    </source>
</evidence>
<feature type="binding site" evidence="12">
    <location>
        <position position="192"/>
    </location>
    <ligand>
        <name>Zn(2+)</name>
        <dbReference type="ChEBI" id="CHEBI:29105"/>
        <note>catalytic</note>
    </ligand>
</feature>
<dbReference type="PROSITE" id="PS51257">
    <property type="entry name" value="PROKAR_LIPOPROTEIN"/>
    <property type="match status" value="1"/>
</dbReference>
<dbReference type="EC" id="3.4.24.-" evidence="13"/>
<keyword evidence="3 12" id="KW-0479">Metal-binding</keyword>
<reference evidence="17" key="1">
    <citation type="journal article" date="2020" name="Mar. Drugs">
        <title>Transcriptomic Analysis of Four Cerianthid (Cnidaria, Ceriantharia) Venoms.</title>
        <authorList>
            <person name="Klompen A.M.L."/>
            <person name="Macrander J."/>
            <person name="Reitzel A.M."/>
            <person name="Stampar S.N."/>
        </authorList>
    </citation>
    <scope>NUCLEOTIDE SEQUENCE</scope>
</reference>
<evidence type="ECO:0000259" key="15">
    <source>
        <dbReference type="PROSITE" id="PS51670"/>
    </source>
</evidence>
<dbReference type="FunFam" id="3.40.390.10:FF:000015">
    <property type="entry name" value="Meprin A subunit"/>
    <property type="match status" value="1"/>
</dbReference>
<evidence type="ECO:0000256" key="13">
    <source>
        <dbReference type="RuleBase" id="RU361183"/>
    </source>
</evidence>
<dbReference type="GO" id="GO:0006508">
    <property type="term" value="P:proteolysis"/>
    <property type="evidence" value="ECO:0007669"/>
    <property type="project" value="UniProtKB-KW"/>
</dbReference>
<proteinExistence type="evidence at transcript level"/>
<comment type="caution">
    <text evidence="11">Lacks conserved residue(s) required for the propagation of feature annotation.</text>
</comment>
<dbReference type="InterPro" id="IPR003582">
    <property type="entry name" value="ShKT_dom"/>
</dbReference>
<dbReference type="InterPro" id="IPR024079">
    <property type="entry name" value="MetalloPept_cat_dom_sf"/>
</dbReference>
<dbReference type="SUPFAM" id="SSF55486">
    <property type="entry name" value="Metalloproteases ('zincins'), catalytic domain"/>
    <property type="match status" value="1"/>
</dbReference>
<dbReference type="PRINTS" id="PR00480">
    <property type="entry name" value="ASTACIN"/>
</dbReference>
<evidence type="ECO:0000256" key="11">
    <source>
        <dbReference type="PROSITE-ProRule" id="PRU01005"/>
    </source>
</evidence>
<feature type="binding site" evidence="12">
    <location>
        <position position="202"/>
    </location>
    <ligand>
        <name>Zn(2+)</name>
        <dbReference type="ChEBI" id="CHEBI:29105"/>
        <note>catalytic</note>
    </ligand>
</feature>
<dbReference type="EMBL" id="MT747464">
    <property type="protein sequence ID" value="QNH72398.1"/>
    <property type="molecule type" value="mRNA"/>
</dbReference>
<feature type="region of interest" description="Disordered" evidence="14">
    <location>
        <begin position="48"/>
        <end position="70"/>
    </location>
</feature>
<dbReference type="Pfam" id="PF01400">
    <property type="entry name" value="Astacin"/>
    <property type="match status" value="1"/>
</dbReference>
<dbReference type="PROSITE" id="PS51670">
    <property type="entry name" value="SHKT"/>
    <property type="match status" value="1"/>
</dbReference>
<dbReference type="SMART" id="SM00235">
    <property type="entry name" value="ZnMc"/>
    <property type="match status" value="1"/>
</dbReference>
<keyword evidence="10" id="KW-0325">Glycoprotein</keyword>
<feature type="domain" description="ShKT" evidence="15">
    <location>
        <begin position="307"/>
        <end position="343"/>
    </location>
</feature>
<keyword evidence="9" id="KW-1015">Disulfide bond</keyword>
<dbReference type="Gene3D" id="1.10.10.1940">
    <property type="match status" value="1"/>
</dbReference>
<sequence>MYRKTLFLLILLLFITGCCNFKLDVTDDLRTRLLAYGKEENVRRDQPHFDNEASDEAGMTEVEKEEEIEAEEEHRGYIEGDILPDMEIIALEEGMIKRDSLALKNRLWPGGIVPYVFDNSMTSKGKQAVLEAIDAYLRQTCIRFIPKRPYDSHFVRFYRGRGCFSKLGRAPQPGGQPLSVGSHCEWKGTMIHEMMHAIGFFHEQSRQDRDKFVRINNENIKPGMENNFKKYSHGVMDNLGAPYDYDSIMHYPSTAFSKNGKDTMVPLLPGGKHIGQRKGFSEIDLQQIHDLYCKPPPTTQPPTTFPCIDLGTKCKIWKKRGRCEIDKHLPKMKERCAKTCGHC</sequence>
<evidence type="ECO:0000256" key="1">
    <source>
        <dbReference type="ARBA" id="ARBA00002657"/>
    </source>
</evidence>
<dbReference type="PROSITE" id="PS51864">
    <property type="entry name" value="ASTACIN"/>
    <property type="match status" value="1"/>
</dbReference>
<feature type="chain" id="PRO_5029033231" description="Metalloendopeptidase" evidence="13">
    <location>
        <begin position="21"/>
        <end position="343"/>
    </location>
</feature>
<comment type="function">
    <text evidence="1">Metalloprotease.</text>
</comment>
<protein>
    <recommendedName>
        <fullName evidence="13">Metalloendopeptidase</fullName>
        <ecNumber evidence="13">3.4.24.-</ecNumber>
    </recommendedName>
</protein>